<dbReference type="InterPro" id="IPR001828">
    <property type="entry name" value="ANF_lig-bd_rcpt"/>
</dbReference>
<keyword evidence="10" id="KW-0342">GTP-binding</keyword>
<evidence type="ECO:0000256" key="21">
    <source>
        <dbReference type="SAM" id="Phobius"/>
    </source>
</evidence>
<evidence type="ECO:0000256" key="15">
    <source>
        <dbReference type="ARBA" id="ARBA00023224"/>
    </source>
</evidence>
<evidence type="ECO:0000259" key="24">
    <source>
        <dbReference type="PROSITE" id="PS50262"/>
    </source>
</evidence>
<dbReference type="GO" id="GO:0005524">
    <property type="term" value="F:ATP binding"/>
    <property type="evidence" value="ECO:0007669"/>
    <property type="project" value="InterPro"/>
</dbReference>
<feature type="transmembrane region" description="Helical" evidence="21">
    <location>
        <begin position="1116"/>
        <end position="1141"/>
    </location>
</feature>
<dbReference type="Proteomes" id="UP001187315">
    <property type="component" value="Unassembled WGS sequence"/>
</dbReference>
<dbReference type="EMBL" id="JAVHJS010000002">
    <property type="protein sequence ID" value="KAK2865863.1"/>
    <property type="molecule type" value="Genomic_DNA"/>
</dbReference>
<keyword evidence="17 20" id="KW-0141">cGMP biosynthesis</keyword>
<keyword evidence="12" id="KW-1015">Disulfide bond</keyword>
<dbReference type="InterPro" id="IPR000276">
    <property type="entry name" value="GPCR_Rhodpsn"/>
</dbReference>
<evidence type="ECO:0000313" key="26">
    <source>
        <dbReference type="Proteomes" id="UP001187315"/>
    </source>
</evidence>
<evidence type="ECO:0000256" key="16">
    <source>
        <dbReference type="ARBA" id="ARBA00023239"/>
    </source>
</evidence>
<keyword evidence="6" id="KW-0732">Signal</keyword>
<evidence type="ECO:0000256" key="9">
    <source>
        <dbReference type="ARBA" id="ARBA00023040"/>
    </source>
</evidence>
<comment type="catalytic activity">
    <reaction evidence="20">
        <text>GTP = 3',5'-cyclic GMP + diphosphate</text>
        <dbReference type="Rhea" id="RHEA:13665"/>
        <dbReference type="ChEBI" id="CHEBI:33019"/>
        <dbReference type="ChEBI" id="CHEBI:37565"/>
        <dbReference type="ChEBI" id="CHEBI:57746"/>
        <dbReference type="EC" id="4.6.1.2"/>
    </reaction>
</comment>
<evidence type="ECO:0000256" key="7">
    <source>
        <dbReference type="ARBA" id="ARBA00022741"/>
    </source>
</evidence>
<keyword evidence="16 18" id="KW-0456">Lyase</keyword>
<keyword evidence="7" id="KW-0547">Nucleotide-binding</keyword>
<dbReference type="GO" id="GO:0007168">
    <property type="term" value="P:receptor guanylyl cyclase signaling pathway"/>
    <property type="evidence" value="ECO:0007669"/>
    <property type="project" value="TreeGrafter"/>
</dbReference>
<evidence type="ECO:0000256" key="6">
    <source>
        <dbReference type="ARBA" id="ARBA00022729"/>
    </source>
</evidence>
<dbReference type="PRINTS" id="PR00237">
    <property type="entry name" value="GPCRRHODOPSN"/>
</dbReference>
<dbReference type="GO" id="GO:0035556">
    <property type="term" value="P:intracellular signal transduction"/>
    <property type="evidence" value="ECO:0007669"/>
    <property type="project" value="InterPro"/>
</dbReference>
<dbReference type="PANTHER" id="PTHR11920">
    <property type="entry name" value="GUANYLYL CYCLASE"/>
    <property type="match status" value="1"/>
</dbReference>
<dbReference type="Pfam" id="PF01094">
    <property type="entry name" value="ANF_receptor"/>
    <property type="match status" value="1"/>
</dbReference>
<dbReference type="CDD" id="cd07302">
    <property type="entry name" value="CHD"/>
    <property type="match status" value="1"/>
</dbReference>
<dbReference type="InterPro" id="IPR001245">
    <property type="entry name" value="Ser-Thr/Tyr_kinase_cat_dom"/>
</dbReference>
<dbReference type="InterPro" id="IPR000719">
    <property type="entry name" value="Prot_kinase_dom"/>
</dbReference>
<dbReference type="InterPro" id="IPR001054">
    <property type="entry name" value="A/G_cyclase"/>
</dbReference>
<evidence type="ECO:0000256" key="18">
    <source>
        <dbReference type="RuleBase" id="RU000405"/>
    </source>
</evidence>
<evidence type="ECO:0000256" key="20">
    <source>
        <dbReference type="RuleBase" id="RU003431"/>
    </source>
</evidence>
<dbReference type="Gene3D" id="3.30.70.1230">
    <property type="entry name" value="Nucleotide cyclase"/>
    <property type="match status" value="1"/>
</dbReference>
<feature type="transmembrane region" description="Helical" evidence="21">
    <location>
        <begin position="1276"/>
        <end position="1298"/>
    </location>
</feature>
<gene>
    <name evidence="25" type="ORF">Q7C36_001919</name>
</gene>
<dbReference type="Gene3D" id="1.10.510.10">
    <property type="entry name" value="Transferase(Phosphotransferase) domain 1"/>
    <property type="match status" value="1"/>
</dbReference>
<feature type="domain" description="G-protein coupled receptors family 1 profile" evidence="24">
    <location>
        <begin position="1132"/>
        <end position="1397"/>
    </location>
</feature>
<dbReference type="SMART" id="SM00044">
    <property type="entry name" value="CYCc"/>
    <property type="match status" value="1"/>
</dbReference>
<dbReference type="GO" id="GO:0004016">
    <property type="term" value="F:adenylate cyclase activity"/>
    <property type="evidence" value="ECO:0007669"/>
    <property type="project" value="TreeGrafter"/>
</dbReference>
<evidence type="ECO:0000259" key="22">
    <source>
        <dbReference type="PROSITE" id="PS50011"/>
    </source>
</evidence>
<evidence type="ECO:0000256" key="19">
    <source>
        <dbReference type="RuleBase" id="RU000688"/>
    </source>
</evidence>
<dbReference type="GO" id="GO:0004383">
    <property type="term" value="F:guanylate cyclase activity"/>
    <property type="evidence" value="ECO:0007669"/>
    <property type="project" value="UniProtKB-EC"/>
</dbReference>
<sequence>MDCIAKKKKNVKASDTSLELLSLRLLFYSPLFFFVERFNILDVNHKGNNFLWSLLEVFFLLQSMNTQVLTGMLLLLLVMVSVCLSTRFKVLLAMPNTSTPFSVGRIGAAVLIAVDTVNNSTRILPGHQLDIHYVDDECDDLVGPGRIVALQHKHKYSAFIGPCCSRVCAVTAKLAAYWNIAMVSPVCADQQFLDKKAFPTLTRVFGPFTKLGSFFVEICKKFGWQRISIVYNSELKWNTPAEGIRYQAENNNITVAKYLEIDGPPTHNSTVLKSRVLTEISSSSRIVVISAHGEVVRSLMIEAHARGLTSGEYVFFCFMPYTQDEMFGSFKWKQGDEYDSVAKQAYQALFILSMYKPDDEQYRAFSENVIKRSKQDFGYVYEPHEQVSVLAAIAHDSVWIYAQALHETLSENSDPFNGFEVTRRMWNRTITGIQGDVMIDASGDREPAYMLEHIQGSDSPCQVIANYFGKVYEAVEGIHIIWPGGRQSPPKDSPPCGFKGEQCASMESRFSIAVGLIVGLMAIGSLSVTILYRKNKLQQKASMMLWKIDVADVIMMESRGSAVAGKTQLLRCKSIQASLESIICSMQDKASAQRTAVYNGTVCCVRFLSVRNVHLSSNLLTELKWCRDLSHQNICKFVGTCLDSPQPVILTEYCPKGSLQDILKNDSIKLDWSFKCSLMLDIVKGMDYLHCSPIHSHGRLSSSNCVVDSRFVLKVTDFGLSELRHAGTVDHWSSLLWRAPEILRQMVRANGTQKGDVYSFGIIAQEVVYRRGPFYIPNSSLKAREIVELVKEGGCRPLRPHVDASECEDGVEALLLSCWSERESERPDFSSLRTTVKKMCPSGENILDDLLSRLEQYACNLEEVVSDRTAQLQEEKKKAEALLTQMLPRSVAAQLIAGRTVQAETYDCVTVYFSDIEGFTAMSVSLTPMQVVNMLNDLYTHFDNIIDNHDVYKVETIGDTYMVVSGLPIRNGDEHAREVARMSLAMVQGMENFESVHVPQQRLKVRIGIHSGPCVAGVVGLKMPRYCLFGDTVNTASRMESYGIPLKIHVSSSTKSLLDTFTTFQCELRGDIHIKGKGLILPNTMANSSEWMDGGNESFVGDLEICAKARSPSLRVALYSFIIFGIFCTVVGNFLVVLAIAYFKQLRSHTNSFVMSLAVADFLVGLVVMPYSMVRTVEGCWNFGKTFCQLHSSLDVMLCTASIFHLSCIAFDRYYAVCNPLVYSFKMSRSRVILLIVICWAVPLLISFGPILLGLHTLGVDVPLPGNVCILLVNRVYAIIASLVAFYLPMATMLVAYWKIYKAAKRQAMQINALEAQMATGAGKSSSKKQKHRNYLRRERKAAKTLGIIIGVFLLFWLPFFTVNIVDPFIEYRTTSVIWDVFLWLGYVNSSLNPFLYGFFNRSFRRAFLMILGCRICLPGSAPSMDLSHSKKDTNERTEKQ</sequence>
<dbReference type="SUPFAM" id="SSF53822">
    <property type="entry name" value="Periplasmic binding protein-like I"/>
    <property type="match status" value="1"/>
</dbReference>
<dbReference type="CDD" id="cd06352">
    <property type="entry name" value="PBP1_NPR_GC-like"/>
    <property type="match status" value="1"/>
</dbReference>
<dbReference type="PANTHER" id="PTHR11920:SF464">
    <property type="entry name" value="GUANYLATE CYCLASE"/>
    <property type="match status" value="1"/>
</dbReference>
<dbReference type="SUPFAM" id="SSF55073">
    <property type="entry name" value="Nucleotide cyclase"/>
    <property type="match status" value="1"/>
</dbReference>
<evidence type="ECO:0000256" key="4">
    <source>
        <dbReference type="ARBA" id="ARBA00022475"/>
    </source>
</evidence>
<evidence type="ECO:0000256" key="3">
    <source>
        <dbReference type="ARBA" id="ARBA00012202"/>
    </source>
</evidence>
<evidence type="ECO:0000256" key="11">
    <source>
        <dbReference type="ARBA" id="ARBA00023136"/>
    </source>
</evidence>
<dbReference type="Gene3D" id="1.20.1070.10">
    <property type="entry name" value="Rhodopsin 7-helix transmembrane proteins"/>
    <property type="match status" value="1"/>
</dbReference>
<keyword evidence="14" id="KW-0325">Glycoprotein</keyword>
<evidence type="ECO:0000313" key="25">
    <source>
        <dbReference type="EMBL" id="KAK2865863.1"/>
    </source>
</evidence>
<dbReference type="Pfam" id="PF07714">
    <property type="entry name" value="PK_Tyr_Ser-Thr"/>
    <property type="match status" value="1"/>
</dbReference>
<dbReference type="SMART" id="SM01381">
    <property type="entry name" value="7TM_GPCR_Srsx"/>
    <property type="match status" value="1"/>
</dbReference>
<dbReference type="InterPro" id="IPR017452">
    <property type="entry name" value="GPCR_Rhodpsn_7TM"/>
</dbReference>
<dbReference type="InterPro" id="IPR029787">
    <property type="entry name" value="Nucleotide_cyclase"/>
</dbReference>
<evidence type="ECO:0000256" key="8">
    <source>
        <dbReference type="ARBA" id="ARBA00022989"/>
    </source>
</evidence>
<feature type="domain" description="Guanylate cyclase" evidence="23">
    <location>
        <begin position="910"/>
        <end position="1040"/>
    </location>
</feature>
<comment type="subcellular location">
    <subcellularLocation>
        <location evidence="2">Cell membrane</location>
        <topology evidence="2">Multi-pass membrane protein</topology>
    </subcellularLocation>
    <subcellularLocation>
        <location evidence="1">Membrane</location>
        <topology evidence="1">Single-pass type I membrane protein</topology>
    </subcellularLocation>
</comment>
<keyword evidence="11 21" id="KW-0472">Membrane</keyword>
<feature type="transmembrane region" description="Helical" evidence="21">
    <location>
        <begin position="1232"/>
        <end position="1256"/>
    </location>
</feature>
<keyword evidence="26" id="KW-1185">Reference proteome</keyword>
<feature type="domain" description="Protein kinase" evidence="22">
    <location>
        <begin position="553"/>
        <end position="847"/>
    </location>
</feature>
<keyword evidence="4" id="KW-1003">Cell membrane</keyword>
<comment type="similarity">
    <text evidence="18">Belongs to the adenylyl cyclase class-4/guanylyl cyclase family.</text>
</comment>
<dbReference type="PRINTS" id="PR01102">
    <property type="entry name" value="5HT6RECEPTR"/>
</dbReference>
<dbReference type="InterPro" id="IPR028082">
    <property type="entry name" value="Peripla_BP_I"/>
</dbReference>
<dbReference type="PROSITE" id="PS50011">
    <property type="entry name" value="PROTEIN_KINASE_DOM"/>
    <property type="match status" value="1"/>
</dbReference>
<dbReference type="SUPFAM" id="SSF81321">
    <property type="entry name" value="Family A G protein-coupled receptor-like"/>
    <property type="match status" value="1"/>
</dbReference>
<dbReference type="InterPro" id="IPR018297">
    <property type="entry name" value="A/G_cyclase_CS"/>
</dbReference>
<dbReference type="Pfam" id="PF00001">
    <property type="entry name" value="7tm_1"/>
    <property type="match status" value="1"/>
</dbReference>
<dbReference type="FunFam" id="1.20.1070.10:FF:000030">
    <property type="entry name" value="trace amine-associated receptor 1"/>
    <property type="match status" value="1"/>
</dbReference>
<organism evidence="25 26">
    <name type="scientific">Tachysurus vachellii</name>
    <name type="common">Darkbarbel catfish</name>
    <name type="synonym">Pelteobagrus vachellii</name>
    <dbReference type="NCBI Taxonomy" id="175792"/>
    <lineage>
        <taxon>Eukaryota</taxon>
        <taxon>Metazoa</taxon>
        <taxon>Chordata</taxon>
        <taxon>Craniata</taxon>
        <taxon>Vertebrata</taxon>
        <taxon>Euteleostomi</taxon>
        <taxon>Actinopterygii</taxon>
        <taxon>Neopterygii</taxon>
        <taxon>Teleostei</taxon>
        <taxon>Ostariophysi</taxon>
        <taxon>Siluriformes</taxon>
        <taxon>Bagridae</taxon>
        <taxon>Tachysurus</taxon>
    </lineage>
</organism>
<proteinExistence type="inferred from homology"/>
<dbReference type="PROSITE" id="PS50125">
    <property type="entry name" value="GUANYLATE_CYCLASE_2"/>
    <property type="match status" value="1"/>
</dbReference>
<feature type="transmembrane region" description="Helical" evidence="21">
    <location>
        <begin position="1381"/>
        <end position="1400"/>
    </location>
</feature>
<evidence type="ECO:0000256" key="14">
    <source>
        <dbReference type="ARBA" id="ARBA00023180"/>
    </source>
</evidence>
<dbReference type="PROSITE" id="PS00237">
    <property type="entry name" value="G_PROTEIN_RECEP_F1_1"/>
    <property type="match status" value="1"/>
</dbReference>
<evidence type="ECO:0000259" key="23">
    <source>
        <dbReference type="PROSITE" id="PS50125"/>
    </source>
</evidence>
<dbReference type="GO" id="GO:0004672">
    <property type="term" value="F:protein kinase activity"/>
    <property type="evidence" value="ECO:0007669"/>
    <property type="project" value="InterPro"/>
</dbReference>
<keyword evidence="5 19" id="KW-0812">Transmembrane</keyword>
<keyword evidence="8 21" id="KW-1133">Transmembrane helix</keyword>
<dbReference type="GO" id="GO:0005886">
    <property type="term" value="C:plasma membrane"/>
    <property type="evidence" value="ECO:0007669"/>
    <property type="project" value="UniProtKB-SubCell"/>
</dbReference>
<keyword evidence="15 19" id="KW-0807">Transducer</keyword>
<comment type="similarity">
    <text evidence="19">Belongs to the G-protein coupled receptor 1 family.</text>
</comment>
<dbReference type="Gene3D" id="3.40.50.2300">
    <property type="match status" value="2"/>
</dbReference>
<feature type="transmembrane region" description="Helical" evidence="21">
    <location>
        <begin position="21"/>
        <end position="40"/>
    </location>
</feature>
<dbReference type="GO" id="GO:0004930">
    <property type="term" value="F:G protein-coupled receptor activity"/>
    <property type="evidence" value="ECO:0007669"/>
    <property type="project" value="UniProtKB-KW"/>
</dbReference>
<dbReference type="InterPro" id="IPR011009">
    <property type="entry name" value="Kinase-like_dom_sf"/>
</dbReference>
<evidence type="ECO:0000256" key="10">
    <source>
        <dbReference type="ARBA" id="ARBA00023134"/>
    </source>
</evidence>
<evidence type="ECO:0000256" key="5">
    <source>
        <dbReference type="ARBA" id="ARBA00022692"/>
    </source>
</evidence>
<keyword evidence="13 19" id="KW-0675">Receptor</keyword>
<comment type="caution">
    <text evidence="25">The sequence shown here is derived from an EMBL/GenBank/DDBJ whole genome shotgun (WGS) entry which is preliminary data.</text>
</comment>
<dbReference type="GO" id="GO:0016941">
    <property type="term" value="F:natriuretic peptide receptor activity"/>
    <property type="evidence" value="ECO:0007669"/>
    <property type="project" value="TreeGrafter"/>
</dbReference>
<dbReference type="PROSITE" id="PS50262">
    <property type="entry name" value="G_PROTEIN_RECEP_F1_2"/>
    <property type="match status" value="1"/>
</dbReference>
<dbReference type="SUPFAM" id="SSF56112">
    <property type="entry name" value="Protein kinase-like (PK-like)"/>
    <property type="match status" value="1"/>
</dbReference>
<dbReference type="EC" id="4.6.1.2" evidence="3 20"/>
<dbReference type="InterPro" id="IPR050401">
    <property type="entry name" value="Cyclic_nucleotide_synthase"/>
</dbReference>
<feature type="transmembrane region" description="Helical" evidence="21">
    <location>
        <begin position="1193"/>
        <end position="1211"/>
    </location>
</feature>
<dbReference type="CDD" id="cd15055">
    <property type="entry name" value="7tmA_TAARs"/>
    <property type="match status" value="1"/>
</dbReference>
<feature type="transmembrane region" description="Helical" evidence="21">
    <location>
        <begin position="510"/>
        <end position="532"/>
    </location>
</feature>
<feature type="transmembrane region" description="Helical" evidence="21">
    <location>
        <begin position="1342"/>
        <end position="1361"/>
    </location>
</feature>
<accession>A0AA88T6V4</accession>
<keyword evidence="9 19" id="KW-0297">G-protein coupled receptor</keyword>
<dbReference type="PROSITE" id="PS00452">
    <property type="entry name" value="GUANYLATE_CYCLASE_1"/>
    <property type="match status" value="1"/>
</dbReference>
<evidence type="ECO:0000256" key="12">
    <source>
        <dbReference type="ARBA" id="ARBA00023157"/>
    </source>
</evidence>
<feature type="transmembrane region" description="Helical" evidence="21">
    <location>
        <begin position="1153"/>
        <end position="1173"/>
    </location>
</feature>
<evidence type="ECO:0000256" key="17">
    <source>
        <dbReference type="ARBA" id="ARBA00023293"/>
    </source>
</evidence>
<reference evidence="25" key="1">
    <citation type="submission" date="2023-08" db="EMBL/GenBank/DDBJ databases">
        <title>Pelteobagrus vachellii genome.</title>
        <authorList>
            <person name="Liu H."/>
        </authorList>
    </citation>
    <scope>NUCLEOTIDE SEQUENCE</scope>
    <source>
        <strain evidence="25">PRFRI_2022a</strain>
        <tissue evidence="25">Muscle</tissue>
    </source>
</reference>
<evidence type="ECO:0000256" key="13">
    <source>
        <dbReference type="ARBA" id="ARBA00023170"/>
    </source>
</evidence>
<protein>
    <recommendedName>
        <fullName evidence="3 20">Guanylate cyclase</fullName>
        <ecNumber evidence="3 20">4.6.1.2</ecNumber>
    </recommendedName>
</protein>
<dbReference type="FunFam" id="3.30.70.1230:FF:000004">
    <property type="entry name" value="Guanylate cyclase"/>
    <property type="match status" value="1"/>
</dbReference>
<feature type="transmembrane region" description="Helical" evidence="21">
    <location>
        <begin position="60"/>
        <end position="84"/>
    </location>
</feature>
<dbReference type="GO" id="GO:0017046">
    <property type="term" value="F:peptide hormone binding"/>
    <property type="evidence" value="ECO:0007669"/>
    <property type="project" value="TreeGrafter"/>
</dbReference>
<dbReference type="Pfam" id="PF00211">
    <property type="entry name" value="Guanylate_cyc"/>
    <property type="match status" value="1"/>
</dbReference>
<evidence type="ECO:0000256" key="2">
    <source>
        <dbReference type="ARBA" id="ARBA00004651"/>
    </source>
</evidence>
<evidence type="ECO:0000256" key="1">
    <source>
        <dbReference type="ARBA" id="ARBA00004479"/>
    </source>
</evidence>
<name>A0AA88T6V4_TACVA</name>
<dbReference type="GO" id="GO:0005525">
    <property type="term" value="F:GTP binding"/>
    <property type="evidence" value="ECO:0007669"/>
    <property type="project" value="UniProtKB-KW"/>
</dbReference>